<dbReference type="AlphaFoldDB" id="A0AAJ6A0J4"/>
<dbReference type="SUPFAM" id="SSF53756">
    <property type="entry name" value="UDP-Glycosyltransferase/glycogen phosphorylase"/>
    <property type="match status" value="1"/>
</dbReference>
<dbReference type="Pfam" id="PF26334">
    <property type="entry name" value="Gtf3_N"/>
    <property type="match status" value="1"/>
</dbReference>
<dbReference type="InterPro" id="IPR058591">
    <property type="entry name" value="Gtf3_N"/>
</dbReference>
<gene>
    <name evidence="4" type="ORF">P8634_08325</name>
</gene>
<dbReference type="PIRSF" id="PIRSF007023">
    <property type="entry name" value="UDP-Galf_transf"/>
    <property type="match status" value="1"/>
</dbReference>
<organism evidence="4 5">
    <name type="scientific">Limosilactobacillus fermentum</name>
    <name type="common">Lactobacillus fermentum</name>
    <dbReference type="NCBI Taxonomy" id="1613"/>
    <lineage>
        <taxon>Bacteria</taxon>
        <taxon>Bacillati</taxon>
        <taxon>Bacillota</taxon>
        <taxon>Bacilli</taxon>
        <taxon>Lactobacillales</taxon>
        <taxon>Lactobacillaceae</taxon>
        <taxon>Limosilactobacillus</taxon>
    </lineage>
</organism>
<dbReference type="Gene3D" id="3.40.50.2000">
    <property type="entry name" value="Glycogen Phosphorylase B"/>
    <property type="match status" value="2"/>
</dbReference>
<feature type="domain" description="Glucosyltransferase 3-like N-terminal" evidence="2">
    <location>
        <begin position="4"/>
        <end position="153"/>
    </location>
</feature>
<keyword evidence="1" id="KW-0808">Transferase</keyword>
<feature type="domain" description="Glucosyltransferase 3-like C-terminal" evidence="3">
    <location>
        <begin position="172"/>
        <end position="331"/>
    </location>
</feature>
<dbReference type="Pfam" id="PF26337">
    <property type="entry name" value="Gtf3_C"/>
    <property type="match status" value="1"/>
</dbReference>
<name>A0AAJ6A0J4_LIMFE</name>
<evidence type="ECO:0000259" key="3">
    <source>
        <dbReference type="Pfam" id="PF26337"/>
    </source>
</evidence>
<dbReference type="RefSeq" id="WP_278319016.1">
    <property type="nucleotide sequence ID" value="NZ_CP053314.1"/>
</dbReference>
<protein>
    <submittedName>
        <fullName evidence="4">Galactofuranosyltransferase</fullName>
    </submittedName>
</protein>
<evidence type="ECO:0000313" key="5">
    <source>
        <dbReference type="Proteomes" id="UP001218104"/>
    </source>
</evidence>
<proteinExistence type="predicted"/>
<evidence type="ECO:0000313" key="4">
    <source>
        <dbReference type="EMBL" id="WFR88773.1"/>
    </source>
</evidence>
<sequence length="340" mass="38827">MRRVLVTVFYNKDNNAGPKAQMDMIKFLGQQGYENWILPFNVRSKFGKFKYAYFDLPRLFKGQEIDEVIFQYPIYSYYLVDQIIQAVRKYTKAKLFFITHDIDALRAETPDKELEQQEVAQLNKVDGLIAHNQHMVDWLVQRGVRVPMSTLGIFDYDNPQPMGEDYLYDRSVCFAGNLEKAPFLEKIKLTEAKLTIFGANPVESYQEGVKYAGQYTPDELLEHMTQNFGLVWDGTSLDGCNGRYGEYLKFNNPHKTSLYLSCGLPVIIWKQAALADFIEQHQVGLTVDSLSDLDDVLASITADQYAVMKANTVKLAEELRQGKHIQAAIADLEEKSGVRG</sequence>
<dbReference type="Proteomes" id="UP001218104">
    <property type="component" value="Chromosome"/>
</dbReference>
<dbReference type="InterPro" id="IPR058592">
    <property type="entry name" value="Gtf3_C"/>
</dbReference>
<accession>A0AAJ6A0J4</accession>
<reference evidence="4" key="1">
    <citation type="submission" date="2023-04" db="EMBL/GenBank/DDBJ databases">
        <title>Genomic of Limosilactobacillus fermentum MSJK0025.</title>
        <authorList>
            <person name="Yang S."/>
        </authorList>
    </citation>
    <scope>NUCLEOTIDE SEQUENCE</scope>
    <source>
        <strain evidence="4">MSJK0025</strain>
    </source>
</reference>
<evidence type="ECO:0000259" key="2">
    <source>
        <dbReference type="Pfam" id="PF26334"/>
    </source>
</evidence>
<evidence type="ECO:0000256" key="1">
    <source>
        <dbReference type="ARBA" id="ARBA00022679"/>
    </source>
</evidence>
<dbReference type="EMBL" id="CP121468">
    <property type="protein sequence ID" value="WFR88773.1"/>
    <property type="molecule type" value="Genomic_DNA"/>
</dbReference>